<reference evidence="3" key="1">
    <citation type="journal article" date="2020" name="Stud. Mycol.">
        <title>101 Dothideomycetes genomes: a test case for predicting lifestyles and emergence of pathogens.</title>
        <authorList>
            <person name="Haridas S."/>
            <person name="Albert R."/>
            <person name="Binder M."/>
            <person name="Bloem J."/>
            <person name="Labutti K."/>
            <person name="Salamov A."/>
            <person name="Andreopoulos B."/>
            <person name="Baker S."/>
            <person name="Barry K."/>
            <person name="Bills G."/>
            <person name="Bluhm B."/>
            <person name="Cannon C."/>
            <person name="Castanera R."/>
            <person name="Culley D."/>
            <person name="Daum C."/>
            <person name="Ezra D."/>
            <person name="Gonzalez J."/>
            <person name="Henrissat B."/>
            <person name="Kuo A."/>
            <person name="Liang C."/>
            <person name="Lipzen A."/>
            <person name="Lutzoni F."/>
            <person name="Magnuson J."/>
            <person name="Mondo S."/>
            <person name="Nolan M."/>
            <person name="Ohm R."/>
            <person name="Pangilinan J."/>
            <person name="Park H.-J."/>
            <person name="Ramirez L."/>
            <person name="Alfaro M."/>
            <person name="Sun H."/>
            <person name="Tritt A."/>
            <person name="Yoshinaga Y."/>
            <person name="Zwiers L.-H."/>
            <person name="Turgeon B."/>
            <person name="Goodwin S."/>
            <person name="Spatafora J."/>
            <person name="Crous P."/>
            <person name="Grigoriev I."/>
        </authorList>
    </citation>
    <scope>NUCLEOTIDE SEQUENCE</scope>
    <source>
        <strain evidence="3">CBS 122681</strain>
    </source>
</reference>
<feature type="region of interest" description="Disordered" evidence="2">
    <location>
        <begin position="259"/>
        <end position="296"/>
    </location>
</feature>
<feature type="coiled-coil region" evidence="1">
    <location>
        <begin position="207"/>
        <end position="234"/>
    </location>
</feature>
<keyword evidence="4" id="KW-1185">Reference proteome</keyword>
<evidence type="ECO:0000256" key="2">
    <source>
        <dbReference type="SAM" id="MobiDB-lite"/>
    </source>
</evidence>
<feature type="compositionally biased region" description="Basic and acidic residues" evidence="2">
    <location>
        <begin position="484"/>
        <end position="497"/>
    </location>
</feature>
<dbReference type="Proteomes" id="UP000799324">
    <property type="component" value="Unassembled WGS sequence"/>
</dbReference>
<accession>A0A6A6SN53</accession>
<feature type="compositionally biased region" description="Polar residues" evidence="2">
    <location>
        <begin position="459"/>
        <end position="481"/>
    </location>
</feature>
<feature type="compositionally biased region" description="Basic and acidic residues" evidence="2">
    <location>
        <begin position="268"/>
        <end position="292"/>
    </location>
</feature>
<feature type="compositionally biased region" description="Basic and acidic residues" evidence="2">
    <location>
        <begin position="441"/>
        <end position="452"/>
    </location>
</feature>
<dbReference type="EMBL" id="MU004584">
    <property type="protein sequence ID" value="KAF2647768.1"/>
    <property type="molecule type" value="Genomic_DNA"/>
</dbReference>
<evidence type="ECO:0000313" key="3">
    <source>
        <dbReference type="EMBL" id="KAF2647768.1"/>
    </source>
</evidence>
<feature type="coiled-coil region" evidence="1">
    <location>
        <begin position="135"/>
        <end position="162"/>
    </location>
</feature>
<organism evidence="3 4">
    <name type="scientific">Lophiostoma macrostomum CBS 122681</name>
    <dbReference type="NCBI Taxonomy" id="1314788"/>
    <lineage>
        <taxon>Eukaryota</taxon>
        <taxon>Fungi</taxon>
        <taxon>Dikarya</taxon>
        <taxon>Ascomycota</taxon>
        <taxon>Pezizomycotina</taxon>
        <taxon>Dothideomycetes</taxon>
        <taxon>Pleosporomycetidae</taxon>
        <taxon>Pleosporales</taxon>
        <taxon>Lophiostomataceae</taxon>
        <taxon>Lophiostoma</taxon>
    </lineage>
</organism>
<proteinExistence type="predicted"/>
<feature type="region of interest" description="Disordered" evidence="2">
    <location>
        <begin position="441"/>
        <end position="497"/>
    </location>
</feature>
<dbReference type="AlphaFoldDB" id="A0A6A6SN53"/>
<keyword evidence="1" id="KW-0175">Coiled coil</keyword>
<gene>
    <name evidence="3" type="ORF">K491DRAFT_685249</name>
</gene>
<evidence type="ECO:0000313" key="4">
    <source>
        <dbReference type="Proteomes" id="UP000799324"/>
    </source>
</evidence>
<feature type="compositionally biased region" description="Polar residues" evidence="2">
    <location>
        <begin position="24"/>
        <end position="45"/>
    </location>
</feature>
<name>A0A6A6SN53_9PLEO</name>
<feature type="region of interest" description="Disordered" evidence="2">
    <location>
        <begin position="24"/>
        <end position="54"/>
    </location>
</feature>
<evidence type="ECO:0000256" key="1">
    <source>
        <dbReference type="SAM" id="Coils"/>
    </source>
</evidence>
<sequence>MKSPKLPLDLDFFNPVVYSPIQTSDGRLSREVQGNQAIPSNNDSGNVPDAHTEAAPNKYSVAAWPEFDNDKTVRVESRENNSQGSFERWWTDRPMNIELADFHDTVKFVTVGGKDRRPLLMFNAKRLQASNTWKLEDINTQIDEKRNEIETERAKRIQLEDGLGDVENLQSDYHPSVEHGPQVADEVEQRQSLETTNEKIMKLALTLRGLYKDRQNIERDLEVAQQEHKVAAEAALTMMEDAMVQAKCLPVLEESSGTQSNVLQARAENPEHAKESRLLGDEQQESQHEHPYNDLGDTVLDRQDLIQMVKARKQEVDGAHFVLAVQKARYSEALEQWKLDNGVAELLLPPVFPEDSKLGPEERLEAAFGRVWFETCRAATQNVTQAEKEWEVAKKRAEDAGIDLDPEAALPDMFGYSASKFDPLHGLVNAPLKRKRLEEWRPVGSRREDSNIDKPPSPDRSQASIESIPTSFSRHMGQYNSKRQKIDSYNKRYERDL</sequence>
<protein>
    <submittedName>
        <fullName evidence="3">Uncharacterized protein</fullName>
    </submittedName>
</protein>